<dbReference type="AlphaFoldDB" id="J3M9U0"/>
<evidence type="ECO:0000313" key="2">
    <source>
        <dbReference type="Proteomes" id="UP000006038"/>
    </source>
</evidence>
<dbReference type="HOGENOM" id="CLU_2403179_0_0_1"/>
<reference evidence="1" key="1">
    <citation type="journal article" date="2013" name="Nat. Commun.">
        <title>Whole-genome sequencing of Oryza brachyantha reveals mechanisms underlying Oryza genome evolution.</title>
        <authorList>
            <person name="Chen J."/>
            <person name="Huang Q."/>
            <person name="Gao D."/>
            <person name="Wang J."/>
            <person name="Lang Y."/>
            <person name="Liu T."/>
            <person name="Li B."/>
            <person name="Bai Z."/>
            <person name="Luis Goicoechea J."/>
            <person name="Liang C."/>
            <person name="Chen C."/>
            <person name="Zhang W."/>
            <person name="Sun S."/>
            <person name="Liao Y."/>
            <person name="Zhang X."/>
            <person name="Yang L."/>
            <person name="Song C."/>
            <person name="Wang M."/>
            <person name="Shi J."/>
            <person name="Liu G."/>
            <person name="Liu J."/>
            <person name="Zhou H."/>
            <person name="Zhou W."/>
            <person name="Yu Q."/>
            <person name="An N."/>
            <person name="Chen Y."/>
            <person name="Cai Q."/>
            <person name="Wang B."/>
            <person name="Liu B."/>
            <person name="Min J."/>
            <person name="Huang Y."/>
            <person name="Wu H."/>
            <person name="Li Z."/>
            <person name="Zhang Y."/>
            <person name="Yin Y."/>
            <person name="Song W."/>
            <person name="Jiang J."/>
            <person name="Jackson S.A."/>
            <person name="Wing R.A."/>
            <person name="Wang J."/>
            <person name="Chen M."/>
        </authorList>
    </citation>
    <scope>NUCLEOTIDE SEQUENCE [LARGE SCALE GENOMIC DNA]</scope>
    <source>
        <strain evidence="1">cv. IRGC 101232</strain>
    </source>
</reference>
<dbReference type="Proteomes" id="UP000006038">
    <property type="component" value="Chromosome 5"/>
</dbReference>
<name>J3M9U0_ORYBR</name>
<protein>
    <submittedName>
        <fullName evidence="1">Uncharacterized protein</fullName>
    </submittedName>
</protein>
<proteinExistence type="predicted"/>
<reference evidence="1" key="2">
    <citation type="submission" date="2013-04" db="UniProtKB">
        <authorList>
            <consortium name="EnsemblPlants"/>
        </authorList>
    </citation>
    <scope>IDENTIFICATION</scope>
</reference>
<keyword evidence="2" id="KW-1185">Reference proteome</keyword>
<dbReference type="Gramene" id="OB05G33640.1">
    <property type="protein sequence ID" value="OB05G33640.1"/>
    <property type="gene ID" value="OB05G33640"/>
</dbReference>
<sequence length="93" mass="10269">MTPTNHVGSNPRTIRIIPSKRNALVLREHSPSPRASSLQPTSISHRAIVLYKSQLSAKSCLQARVCSEINISTSKKDEAWEAPIDSMTEDEVV</sequence>
<evidence type="ECO:0000313" key="1">
    <source>
        <dbReference type="EnsemblPlants" id="OB05G33640.1"/>
    </source>
</evidence>
<dbReference type="EnsemblPlants" id="OB05G33640.1">
    <property type="protein sequence ID" value="OB05G33640.1"/>
    <property type="gene ID" value="OB05G33640"/>
</dbReference>
<accession>J3M9U0</accession>
<organism evidence="1">
    <name type="scientific">Oryza brachyantha</name>
    <name type="common">malo sina</name>
    <dbReference type="NCBI Taxonomy" id="4533"/>
    <lineage>
        <taxon>Eukaryota</taxon>
        <taxon>Viridiplantae</taxon>
        <taxon>Streptophyta</taxon>
        <taxon>Embryophyta</taxon>
        <taxon>Tracheophyta</taxon>
        <taxon>Spermatophyta</taxon>
        <taxon>Magnoliopsida</taxon>
        <taxon>Liliopsida</taxon>
        <taxon>Poales</taxon>
        <taxon>Poaceae</taxon>
        <taxon>BOP clade</taxon>
        <taxon>Oryzoideae</taxon>
        <taxon>Oryzeae</taxon>
        <taxon>Oryzinae</taxon>
        <taxon>Oryza</taxon>
    </lineage>
</organism>